<dbReference type="SUPFAM" id="SSF63829">
    <property type="entry name" value="Calcium-dependent phosphotriesterase"/>
    <property type="match status" value="1"/>
</dbReference>
<feature type="region of interest" description="Disordered" evidence="1">
    <location>
        <begin position="16"/>
        <end position="80"/>
    </location>
</feature>
<evidence type="ECO:0000256" key="1">
    <source>
        <dbReference type="SAM" id="MobiDB-lite"/>
    </source>
</evidence>
<keyword evidence="4" id="KW-1185">Reference proteome</keyword>
<dbReference type="Gene3D" id="2.130.10.10">
    <property type="entry name" value="YVTN repeat-like/Quinoprotein amine dehydrogenase"/>
    <property type="match status" value="1"/>
</dbReference>
<evidence type="ECO:0000259" key="2">
    <source>
        <dbReference type="Pfam" id="PF13360"/>
    </source>
</evidence>
<reference evidence="3 4" key="1">
    <citation type="submission" date="2022-11" db="EMBL/GenBank/DDBJ databases">
        <title>Minimal conservation of predation-associated metabolite biosynthetic gene clusters underscores biosynthetic potential of Myxococcota including descriptions for ten novel species: Archangium lansinium sp. nov., Myxococcus landrumus sp. nov., Nannocystis bai.</title>
        <authorList>
            <person name="Ahearne A."/>
            <person name="Stevens C."/>
            <person name="Dowd S."/>
        </authorList>
    </citation>
    <scope>NUCLEOTIDE SEQUENCE [LARGE SCALE GENOMIC DNA]</scope>
    <source>
        <strain evidence="3 4">BB15-2</strain>
    </source>
</reference>
<gene>
    <name evidence="3" type="ORF">POL25_26735</name>
</gene>
<organism evidence="3 4">
    <name type="scientific">Nannocystis bainbridge</name>
    <dbReference type="NCBI Taxonomy" id="2995303"/>
    <lineage>
        <taxon>Bacteria</taxon>
        <taxon>Pseudomonadati</taxon>
        <taxon>Myxococcota</taxon>
        <taxon>Polyangia</taxon>
        <taxon>Nannocystales</taxon>
        <taxon>Nannocystaceae</taxon>
        <taxon>Nannocystis</taxon>
    </lineage>
</organism>
<protein>
    <submittedName>
        <fullName evidence="3">PQQ-binding-like beta-propeller repeat protein</fullName>
    </submittedName>
</protein>
<dbReference type="InterPro" id="IPR015943">
    <property type="entry name" value="WD40/YVTN_repeat-like_dom_sf"/>
</dbReference>
<evidence type="ECO:0000313" key="3">
    <source>
        <dbReference type="EMBL" id="MDC0720528.1"/>
    </source>
</evidence>
<feature type="compositionally biased region" description="Low complexity" evidence="1">
    <location>
        <begin position="22"/>
        <end position="74"/>
    </location>
</feature>
<dbReference type="Pfam" id="PF13360">
    <property type="entry name" value="PQQ_2"/>
    <property type="match status" value="1"/>
</dbReference>
<comment type="caution">
    <text evidence="3">The sequence shown here is derived from an EMBL/GenBank/DDBJ whole genome shotgun (WGS) entry which is preliminary data.</text>
</comment>
<feature type="domain" description="Pyrrolo-quinoline quinone repeat" evidence="2">
    <location>
        <begin position="206"/>
        <end position="358"/>
    </location>
</feature>
<proteinExistence type="predicted"/>
<name>A0ABT5E6I0_9BACT</name>
<dbReference type="PROSITE" id="PS51257">
    <property type="entry name" value="PROKAR_LIPOPROTEIN"/>
    <property type="match status" value="1"/>
</dbReference>
<dbReference type="InterPro" id="IPR002372">
    <property type="entry name" value="PQQ_rpt_dom"/>
</dbReference>
<dbReference type="RefSeq" id="WP_272089037.1">
    <property type="nucleotide sequence ID" value="NZ_JAQNDL010000003.1"/>
</dbReference>
<sequence length="441" mass="46747">MSNTLIRIAGALALTAACGPKSGNESDSTSETGGESITESTTGSGTADPPESTGTPEPTTGEPTTGEPAECPEGQDPLAPLWSAEFAPEPSSFGFYSGMVPMGRMADGRIVVAMNFQPSQDQSGLALLVTAPDGALLGPQTAALGTSAVEVHALHVDADDQPLVLAEHFDGDGSVHMLTRFDTDMAPLSQALLPFPSPHPLFRPVMGVGGDVLAIAGLDEQQGTQQITRLAPDTGAPLWKHELAGPADLFPRQIAVGPQGDVAVAAHADFNADEEDTLRLWRFDADGTLLWDRVLTVPVYEDITALHFAPDDQLVVLRGTVEFSTRVELLSVEVATGETRWELTVAEPEGDMTAWAQDMLVDSDRFTIPVSRSKSHHDIATSTHSLELRTVSLAGELLEVTPLPGVLMPDATSWVRSLRGRCGELIVLESSSNLRLFAFAP</sequence>
<dbReference type="Proteomes" id="UP001221686">
    <property type="component" value="Unassembled WGS sequence"/>
</dbReference>
<accession>A0ABT5E6I0</accession>
<evidence type="ECO:0000313" key="4">
    <source>
        <dbReference type="Proteomes" id="UP001221686"/>
    </source>
</evidence>
<dbReference type="EMBL" id="JAQNDL010000003">
    <property type="protein sequence ID" value="MDC0720528.1"/>
    <property type="molecule type" value="Genomic_DNA"/>
</dbReference>